<feature type="compositionally biased region" description="Polar residues" evidence="1">
    <location>
        <begin position="223"/>
        <end position="239"/>
    </location>
</feature>
<feature type="region of interest" description="Disordered" evidence="1">
    <location>
        <begin position="30"/>
        <end position="411"/>
    </location>
</feature>
<feature type="compositionally biased region" description="Basic and acidic residues" evidence="1">
    <location>
        <begin position="249"/>
        <end position="262"/>
    </location>
</feature>
<feature type="compositionally biased region" description="Basic and acidic residues" evidence="1">
    <location>
        <begin position="321"/>
        <end position="331"/>
    </location>
</feature>
<feature type="compositionally biased region" description="Polar residues" evidence="1">
    <location>
        <begin position="140"/>
        <end position="158"/>
    </location>
</feature>
<feature type="compositionally biased region" description="Polar residues" evidence="1">
    <location>
        <begin position="263"/>
        <end position="278"/>
    </location>
</feature>
<feature type="compositionally biased region" description="Polar residues" evidence="1">
    <location>
        <begin position="308"/>
        <end position="317"/>
    </location>
</feature>
<dbReference type="EMBL" id="JABDHM010000099">
    <property type="protein sequence ID" value="KAF5218357.1"/>
    <property type="molecule type" value="Genomic_DNA"/>
</dbReference>
<feature type="signal peptide" evidence="2">
    <location>
        <begin position="1"/>
        <end position="27"/>
    </location>
</feature>
<feature type="compositionally biased region" description="Polar residues" evidence="1">
    <location>
        <begin position="357"/>
        <end position="368"/>
    </location>
</feature>
<feature type="compositionally biased region" description="Acidic residues" evidence="1">
    <location>
        <begin position="100"/>
        <end position="118"/>
    </location>
</feature>
<evidence type="ECO:0000313" key="3">
    <source>
        <dbReference type="EMBL" id="KAF5218357.1"/>
    </source>
</evidence>
<proteinExistence type="predicted"/>
<protein>
    <submittedName>
        <fullName evidence="3">Mucin-associated surface protein (MASP)</fullName>
    </submittedName>
</protein>
<organism evidence="3 4">
    <name type="scientific">Trypanosoma cruzi</name>
    <dbReference type="NCBI Taxonomy" id="5693"/>
    <lineage>
        <taxon>Eukaryota</taxon>
        <taxon>Discoba</taxon>
        <taxon>Euglenozoa</taxon>
        <taxon>Kinetoplastea</taxon>
        <taxon>Metakinetoplastina</taxon>
        <taxon>Trypanosomatida</taxon>
        <taxon>Trypanosomatidae</taxon>
        <taxon>Trypanosoma</taxon>
        <taxon>Schizotrypanum</taxon>
    </lineage>
</organism>
<feature type="compositionally biased region" description="Low complexity" evidence="1">
    <location>
        <begin position="38"/>
        <end position="48"/>
    </location>
</feature>
<feature type="compositionally biased region" description="Polar residues" evidence="1">
    <location>
        <begin position="332"/>
        <end position="345"/>
    </location>
</feature>
<feature type="compositionally biased region" description="Basic and acidic residues" evidence="1">
    <location>
        <begin position="297"/>
        <end position="307"/>
    </location>
</feature>
<feature type="compositionally biased region" description="Basic and acidic residues" evidence="1">
    <location>
        <begin position="119"/>
        <end position="128"/>
    </location>
</feature>
<accession>A0A7J6XVB9</accession>
<comment type="caution">
    <text evidence="3">The sequence shown here is derived from an EMBL/GenBank/DDBJ whole genome shotgun (WGS) entry which is preliminary data.</text>
</comment>
<feature type="compositionally biased region" description="Polar residues" evidence="1">
    <location>
        <begin position="61"/>
        <end position="71"/>
    </location>
</feature>
<dbReference type="Proteomes" id="UP000583944">
    <property type="component" value="Unassembled WGS sequence"/>
</dbReference>
<dbReference type="AlphaFoldDB" id="A0A7J6XVB9"/>
<dbReference type="VEuPathDB" id="TriTrypDB:ECC02_008729"/>
<evidence type="ECO:0000256" key="2">
    <source>
        <dbReference type="SAM" id="SignalP"/>
    </source>
</evidence>
<keyword evidence="2" id="KW-0732">Signal</keyword>
<evidence type="ECO:0000313" key="4">
    <source>
        <dbReference type="Proteomes" id="UP000583944"/>
    </source>
</evidence>
<feature type="compositionally biased region" description="Basic and acidic residues" evidence="1">
    <location>
        <begin position="385"/>
        <end position="399"/>
    </location>
</feature>
<feature type="chain" id="PRO_5029786330" evidence="2">
    <location>
        <begin position="28"/>
        <end position="430"/>
    </location>
</feature>
<sequence length="430" mass="44779">MMAMMVTGRVLLVCGLCVLWCGAGGRCDEERAGDTPDGLSGASLSGSGETLPTEPKALSQLPDSLNLPSKPQKNEESERLPSKESLKANEENSLERPVVNEDEPLQEETPEQLSESEEDLLKTQKEGNKTQLLQDEIQKGKQSTPHGQSTNQALQPSVESHADSPGGPSGGGDDSLGSPSSGVIPLPHGDGDRGITGSIPSNLQSKSPKAVLPTEADAARHTLPNTQAVEGDNTNSAATPGSGGPSFLEEQKTKDLQSETHKTAGSSGDLNTESQGSGKVQLELIGSTTLEPQNSHGIEKTETKGSESHNTNISTNLLAAKEPDHKQEKNNENPASTPNKTQGISAGTREEAPASHPNESTSPIQQEKFTGIKTTEDVQSPDAAATEKRQTGDKTKDGDSDGSTAVSHTTSPILRLLVVACAAAAAVVAA</sequence>
<feature type="compositionally biased region" description="Basic and acidic residues" evidence="1">
    <location>
        <begin position="72"/>
        <end position="94"/>
    </location>
</feature>
<name>A0A7J6XVB9_TRYCR</name>
<feature type="compositionally biased region" description="Polar residues" evidence="1">
    <location>
        <begin position="198"/>
        <end position="207"/>
    </location>
</feature>
<reference evidence="3 4" key="1">
    <citation type="journal article" date="2019" name="Genome Biol. Evol.">
        <title>Nanopore Sequencing Significantly Improves Genome Assembly of the Protozoan Parasite Trypanosoma cruzi.</title>
        <authorList>
            <person name="Diaz-Viraque F."/>
            <person name="Pita S."/>
            <person name="Greif G."/>
            <person name="de Souza R.C.M."/>
            <person name="Iraola G."/>
            <person name="Robello C."/>
        </authorList>
    </citation>
    <scope>NUCLEOTIDE SEQUENCE [LARGE SCALE GENOMIC DNA]</scope>
    <source>
        <strain evidence="3 4">Berenice</strain>
    </source>
</reference>
<evidence type="ECO:0000256" key="1">
    <source>
        <dbReference type="SAM" id="MobiDB-lite"/>
    </source>
</evidence>
<feature type="compositionally biased region" description="Polar residues" evidence="1">
    <location>
        <begin position="286"/>
        <end position="296"/>
    </location>
</feature>
<dbReference type="VEuPathDB" id="TriTrypDB:BCY84_21447"/>
<gene>
    <name evidence="3" type="ORF">ECC02_008729</name>
</gene>